<gene>
    <name evidence="4" type="primary">Coa6_1</name>
    <name evidence="4" type="ORF">FJT64_016442</name>
</gene>
<dbReference type="InterPro" id="IPR042289">
    <property type="entry name" value="COA6"/>
</dbReference>
<keyword evidence="2" id="KW-0496">Mitochondrion</keyword>
<accession>A0A6A4XAA0</accession>
<dbReference type="Proteomes" id="UP000440578">
    <property type="component" value="Unassembled WGS sequence"/>
</dbReference>
<evidence type="ECO:0000313" key="5">
    <source>
        <dbReference type="Proteomes" id="UP000440578"/>
    </source>
</evidence>
<comment type="caution">
    <text evidence="4">The sequence shown here is derived from an EMBL/GenBank/DDBJ whole genome shotgun (WGS) entry which is preliminary data.</text>
</comment>
<dbReference type="Gene3D" id="1.10.10.140">
    <property type="entry name" value="Cytochrome c oxidase, subunit VIb"/>
    <property type="match status" value="1"/>
</dbReference>
<organism evidence="4 5">
    <name type="scientific">Amphibalanus amphitrite</name>
    <name type="common">Striped barnacle</name>
    <name type="synonym">Balanus amphitrite</name>
    <dbReference type="NCBI Taxonomy" id="1232801"/>
    <lineage>
        <taxon>Eukaryota</taxon>
        <taxon>Metazoa</taxon>
        <taxon>Ecdysozoa</taxon>
        <taxon>Arthropoda</taxon>
        <taxon>Crustacea</taxon>
        <taxon>Multicrustacea</taxon>
        <taxon>Cirripedia</taxon>
        <taxon>Thoracica</taxon>
        <taxon>Thoracicalcarea</taxon>
        <taxon>Balanomorpha</taxon>
        <taxon>Balanoidea</taxon>
        <taxon>Balanidae</taxon>
        <taxon>Amphibalaninae</taxon>
        <taxon>Amphibalanus</taxon>
    </lineage>
</organism>
<dbReference type="GO" id="GO:0042775">
    <property type="term" value="P:mitochondrial ATP synthesis coupled electron transport"/>
    <property type="evidence" value="ECO:0007669"/>
    <property type="project" value="TreeGrafter"/>
</dbReference>
<proteinExistence type="predicted"/>
<dbReference type="InterPro" id="IPR048280">
    <property type="entry name" value="COX6B-like"/>
</dbReference>
<comment type="subcellular location">
    <subcellularLocation>
        <location evidence="1">Mitochondrion</location>
    </subcellularLocation>
</comment>
<name>A0A6A4XAA0_AMPAM</name>
<reference evidence="4 5" key="1">
    <citation type="submission" date="2019-07" db="EMBL/GenBank/DDBJ databases">
        <title>Draft genome assembly of a fouling barnacle, Amphibalanus amphitrite (Darwin, 1854): The first reference genome for Thecostraca.</title>
        <authorList>
            <person name="Kim W."/>
        </authorList>
    </citation>
    <scope>NUCLEOTIDE SEQUENCE [LARGE SCALE GENOMIC DNA]</scope>
    <source>
        <strain evidence="4">SNU_AA5</strain>
        <tissue evidence="4">Soma without cirri and trophi</tissue>
    </source>
</reference>
<evidence type="ECO:0000256" key="2">
    <source>
        <dbReference type="ARBA" id="ARBA00023128"/>
    </source>
</evidence>
<dbReference type="AlphaFoldDB" id="A0A6A4XAA0"/>
<dbReference type="PANTHER" id="PTHR46690:SF1">
    <property type="entry name" value="CYTOCHROME C OXIDASE ASSEMBLY FACTOR 6 HOMOLOG"/>
    <property type="match status" value="1"/>
</dbReference>
<dbReference type="SUPFAM" id="SSF47694">
    <property type="entry name" value="Cytochrome c oxidase subunit h"/>
    <property type="match status" value="1"/>
</dbReference>
<dbReference type="InterPro" id="IPR036549">
    <property type="entry name" value="CX6/COA6-like_sf"/>
</dbReference>
<keyword evidence="5" id="KW-1185">Reference proteome</keyword>
<evidence type="ECO:0000256" key="1">
    <source>
        <dbReference type="ARBA" id="ARBA00004173"/>
    </source>
</evidence>
<dbReference type="GO" id="GO:0005739">
    <property type="term" value="C:mitochondrion"/>
    <property type="evidence" value="ECO:0007669"/>
    <property type="project" value="UniProtKB-SubCell"/>
</dbReference>
<sequence length="103" mass="11847">MEEGMSFPNKAARQACWDARDQFWACLDANAENAAPCSHLRELYEKGCPSQWVKHFNRKRSYEKFKDKIQNQGSLTAPVPAVLDSSSPVTPRRHRVYRELVPP</sequence>
<evidence type="ECO:0000313" key="4">
    <source>
        <dbReference type="EMBL" id="KAF0312924.1"/>
    </source>
</evidence>
<evidence type="ECO:0000256" key="3">
    <source>
        <dbReference type="ARBA" id="ARBA00023157"/>
    </source>
</evidence>
<dbReference type="PROSITE" id="PS51808">
    <property type="entry name" value="CHCH"/>
    <property type="match status" value="1"/>
</dbReference>
<dbReference type="Pfam" id="PF02297">
    <property type="entry name" value="COX6B"/>
    <property type="match status" value="1"/>
</dbReference>
<dbReference type="GO" id="GO:0008535">
    <property type="term" value="P:respiratory chain complex IV assembly"/>
    <property type="evidence" value="ECO:0007669"/>
    <property type="project" value="InterPro"/>
</dbReference>
<dbReference type="PANTHER" id="PTHR46690">
    <property type="entry name" value="CYTOCHROME C OXIDASE ASSEMBLY FACTOR 6 HOMOLOG"/>
    <property type="match status" value="1"/>
</dbReference>
<protein>
    <submittedName>
        <fullName evidence="4">Cytochrome c oxidase assembly factor 6</fullName>
    </submittedName>
</protein>
<keyword evidence="3" id="KW-1015">Disulfide bond</keyword>
<dbReference type="EMBL" id="VIIS01000127">
    <property type="protein sequence ID" value="KAF0312924.1"/>
    <property type="molecule type" value="Genomic_DNA"/>
</dbReference>